<proteinExistence type="predicted"/>
<dbReference type="GO" id="GO:0004176">
    <property type="term" value="F:ATP-dependent peptidase activity"/>
    <property type="evidence" value="ECO:0007669"/>
    <property type="project" value="InterPro"/>
</dbReference>
<sequence>MGEIQPVGGINEKITGFFRVCKRLKLSGHQGVIIPIQNIKSLILPYEVLEAIEKGEFHIYPVESIDEGMQILTDRPAGIRNQKGHFPLDTANRTIEERLKALYDISRPQN</sequence>
<dbReference type="InterPro" id="IPR008269">
    <property type="entry name" value="Lon_proteolytic"/>
</dbReference>
<gene>
    <name evidence="2" type="ORF">SDC9_185413</name>
</gene>
<dbReference type="AlphaFoldDB" id="A0A645HHM6"/>
<protein>
    <recommendedName>
        <fullName evidence="1">Lon proteolytic domain-containing protein</fullName>
    </recommendedName>
</protein>
<dbReference type="SUPFAM" id="SSF54211">
    <property type="entry name" value="Ribosomal protein S5 domain 2-like"/>
    <property type="match status" value="1"/>
</dbReference>
<comment type="caution">
    <text evidence="2">The sequence shown here is derived from an EMBL/GenBank/DDBJ whole genome shotgun (WGS) entry which is preliminary data.</text>
</comment>
<dbReference type="InterPro" id="IPR014721">
    <property type="entry name" value="Ribsml_uS5_D2-typ_fold_subgr"/>
</dbReference>
<accession>A0A645HHM6</accession>
<evidence type="ECO:0000259" key="1">
    <source>
        <dbReference type="PROSITE" id="PS51786"/>
    </source>
</evidence>
<name>A0A645HHM6_9ZZZZ</name>
<dbReference type="GO" id="GO:0006508">
    <property type="term" value="P:proteolysis"/>
    <property type="evidence" value="ECO:0007669"/>
    <property type="project" value="InterPro"/>
</dbReference>
<dbReference type="PROSITE" id="PS51786">
    <property type="entry name" value="LON_PROTEOLYTIC"/>
    <property type="match status" value="1"/>
</dbReference>
<evidence type="ECO:0000313" key="2">
    <source>
        <dbReference type="EMBL" id="MPN37892.1"/>
    </source>
</evidence>
<dbReference type="GO" id="GO:0004252">
    <property type="term" value="F:serine-type endopeptidase activity"/>
    <property type="evidence" value="ECO:0007669"/>
    <property type="project" value="InterPro"/>
</dbReference>
<dbReference type="EMBL" id="VSSQ01092803">
    <property type="protein sequence ID" value="MPN37892.1"/>
    <property type="molecule type" value="Genomic_DNA"/>
</dbReference>
<reference evidence="2" key="1">
    <citation type="submission" date="2019-08" db="EMBL/GenBank/DDBJ databases">
        <authorList>
            <person name="Kucharzyk K."/>
            <person name="Murdoch R.W."/>
            <person name="Higgins S."/>
            <person name="Loffler F."/>
        </authorList>
    </citation>
    <scope>NUCLEOTIDE SEQUENCE</scope>
</reference>
<dbReference type="Gene3D" id="3.30.230.10">
    <property type="match status" value="1"/>
</dbReference>
<feature type="domain" description="Lon proteolytic" evidence="1">
    <location>
        <begin position="1"/>
        <end position="75"/>
    </location>
</feature>
<organism evidence="2">
    <name type="scientific">bioreactor metagenome</name>
    <dbReference type="NCBI Taxonomy" id="1076179"/>
    <lineage>
        <taxon>unclassified sequences</taxon>
        <taxon>metagenomes</taxon>
        <taxon>ecological metagenomes</taxon>
    </lineage>
</organism>
<dbReference type="InterPro" id="IPR020568">
    <property type="entry name" value="Ribosomal_Su5_D2-typ_SF"/>
</dbReference>